<dbReference type="Pfam" id="PF00023">
    <property type="entry name" value="Ank"/>
    <property type="match status" value="1"/>
</dbReference>
<protein>
    <recommendedName>
        <fullName evidence="5">Nephrocystin 3-like N-terminal domain-containing protein</fullName>
    </recommendedName>
</protein>
<dbReference type="SUPFAM" id="SSF52540">
    <property type="entry name" value="P-loop containing nucleoside triphosphate hydrolases"/>
    <property type="match status" value="1"/>
</dbReference>
<proteinExistence type="predicted"/>
<keyword evidence="4" id="KW-0732">Signal</keyword>
<feature type="repeat" description="ANK" evidence="3">
    <location>
        <begin position="1116"/>
        <end position="1148"/>
    </location>
</feature>
<keyword evidence="2 3" id="KW-0040">ANK repeat</keyword>
<dbReference type="AlphaFoldDB" id="A0AAN8NQY6"/>
<dbReference type="EMBL" id="JAVHJM010000003">
    <property type="protein sequence ID" value="KAK6516458.1"/>
    <property type="molecule type" value="Genomic_DNA"/>
</dbReference>
<dbReference type="Pfam" id="PF24883">
    <property type="entry name" value="NPHP3_N"/>
    <property type="match status" value="1"/>
</dbReference>
<evidence type="ECO:0000313" key="7">
    <source>
        <dbReference type="Proteomes" id="UP001307849"/>
    </source>
</evidence>
<dbReference type="InterPro" id="IPR036770">
    <property type="entry name" value="Ankyrin_rpt-contain_sf"/>
</dbReference>
<dbReference type="SUPFAM" id="SSF48403">
    <property type="entry name" value="Ankyrin repeat"/>
    <property type="match status" value="2"/>
</dbReference>
<dbReference type="PROSITE" id="PS50088">
    <property type="entry name" value="ANK_REPEAT"/>
    <property type="match status" value="9"/>
</dbReference>
<feature type="repeat" description="ANK" evidence="3">
    <location>
        <begin position="721"/>
        <end position="753"/>
    </location>
</feature>
<dbReference type="PANTHER" id="PTHR24198:SF165">
    <property type="entry name" value="ANKYRIN REPEAT-CONTAINING PROTEIN-RELATED"/>
    <property type="match status" value="1"/>
</dbReference>
<name>A0AAN8NQY6_9PEZI</name>
<feature type="domain" description="Nephrocystin 3-like N-terminal" evidence="5">
    <location>
        <begin position="189"/>
        <end position="360"/>
    </location>
</feature>
<dbReference type="PRINTS" id="PR01415">
    <property type="entry name" value="ANKYRIN"/>
</dbReference>
<dbReference type="PROSITE" id="PS50297">
    <property type="entry name" value="ANK_REP_REGION"/>
    <property type="match status" value="8"/>
</dbReference>
<dbReference type="InterPro" id="IPR027417">
    <property type="entry name" value="P-loop_NTPase"/>
</dbReference>
<feature type="repeat" description="ANK" evidence="3">
    <location>
        <begin position="854"/>
        <end position="886"/>
    </location>
</feature>
<feature type="signal peptide" evidence="4">
    <location>
        <begin position="1"/>
        <end position="23"/>
    </location>
</feature>
<evidence type="ECO:0000256" key="4">
    <source>
        <dbReference type="SAM" id="SignalP"/>
    </source>
</evidence>
<feature type="repeat" description="ANK" evidence="3">
    <location>
        <begin position="954"/>
        <end position="986"/>
    </location>
</feature>
<feature type="repeat" description="ANK" evidence="3">
    <location>
        <begin position="1021"/>
        <end position="1053"/>
    </location>
</feature>
<gene>
    <name evidence="6" type="ORF">TWF506_006364</name>
</gene>
<reference evidence="6 7" key="1">
    <citation type="submission" date="2019-10" db="EMBL/GenBank/DDBJ databases">
        <authorList>
            <person name="Palmer J.M."/>
        </authorList>
    </citation>
    <scope>NUCLEOTIDE SEQUENCE [LARGE SCALE GENOMIC DNA]</scope>
    <source>
        <strain evidence="6 7">TWF506</strain>
    </source>
</reference>
<dbReference type="Proteomes" id="UP001307849">
    <property type="component" value="Unassembled WGS sequence"/>
</dbReference>
<sequence>MSGLELAASLAGLVSLGLECCRGITQYCNSYQGAQKEIELLLEDTSTLMQTLLSLESAMQDSSLRSKLEESVAHIFSACRERVTSLSKELEKFVEPSKGRSERKNISIKRRILYPFQESSLQKLRDDISRINEILQQATSSVLIRQNNKINDTIDRIHDSGELDKIKDWLLPPDFSTSQMIASDKRSENTGSWFVESEEFQQWQGSPCSLLWVSGGAGRGKTVLCSTAINHLINIAGPKHEYAYSSAVAYLYFDQTNHSISQDHNRLLRSLIQQLAAQTSNGAVPAPLKSLYLRSQNGTRPPMTHDLTNTLRSLIQSFSPCYLIADAFDECKDKQMFLKLVNTIIGQWRIPQVRFLVTSRTELNSELPNRSWKGFTLSLDESNNGDVRSYIETTLETVGEPLNDWEPERRKSIAKSLIARSNGNFRWVACQFEVLRRCSTRQELERALETLPATLEETYERTLADIEESRKSSICHILRFLCFSARPMRLDEMSEVLAIDFEARPRPRYCSEQRLEVHKARYFNRYSDLVSIATIKTANEEYSELRLAHLSVRDYLLSTKILTSPASYFYITELSAHYSIAQACIVYLQQFRTRDELPTYEEAVLETPLTRYASRFWFHHVQESIKAAGHQSSVVTAYPTKIDAQQETLIILIIQFLTQLLGLLGIEAPVLKKSSSVKDQLLDLNQLCVDFLVSQGETQIRFFDPDTPWVEKPSASTPGNTRPSPLYTAAQAGFLDVVRQLVRQGMDINSLGGRFGTPLQAAACKGYSDILLFLLKEGADPNLRGGDYECALQGASRFGQETCVQILLDAGVDVNATGGEYHTAAHAAAFHGHGHVLKLLVQNGANIHISRPRGGATPLILAASEGHLAVVELLLGLGADVHVGDSNGCTPLHESAPAGFNEVVKLIIAHDPTILNSQDQLGNTALHYTVAQNFPSTVELLLRSGMDPNIENRRKRTALHNATRPGNIDVVETLLRYGAKTSIGDWEGFTPLHLAAYYDKIEIARMLLDVDGDTAELPVPYGCTPLFISLLKGNVEFVKLLGDHGARFTKQPQSDLTAITCLRLFDNDNAGVVLGNLYMYHEYPVTGLRLAASYGMEVQLRDLLEREADINGTDEGGCTALWWAASSGRNSIVRLLIENGADVNVRTDEGKSFMDCSLDQDIIELAYKHGYVDQVVQDSDEIGRVRRKLIVDELLEYLKGKLPADIVASYSDLESEYE</sequence>
<keyword evidence="1" id="KW-0677">Repeat</keyword>
<comment type="caution">
    <text evidence="6">The sequence shown here is derived from an EMBL/GenBank/DDBJ whole genome shotgun (WGS) entry which is preliminary data.</text>
</comment>
<evidence type="ECO:0000256" key="3">
    <source>
        <dbReference type="PROSITE-ProRule" id="PRU00023"/>
    </source>
</evidence>
<dbReference type="InterPro" id="IPR002110">
    <property type="entry name" value="Ankyrin_rpt"/>
</dbReference>
<dbReference type="PANTHER" id="PTHR24198">
    <property type="entry name" value="ANKYRIN REPEAT AND PROTEIN KINASE DOMAIN-CONTAINING PROTEIN"/>
    <property type="match status" value="1"/>
</dbReference>
<feature type="chain" id="PRO_5042994990" description="Nephrocystin 3-like N-terminal domain-containing protein" evidence="4">
    <location>
        <begin position="24"/>
        <end position="1218"/>
    </location>
</feature>
<dbReference type="SMART" id="SM00248">
    <property type="entry name" value="ANK"/>
    <property type="match status" value="11"/>
</dbReference>
<organism evidence="6 7">
    <name type="scientific">Arthrobotrys conoides</name>
    <dbReference type="NCBI Taxonomy" id="74498"/>
    <lineage>
        <taxon>Eukaryota</taxon>
        <taxon>Fungi</taxon>
        <taxon>Dikarya</taxon>
        <taxon>Ascomycota</taxon>
        <taxon>Pezizomycotina</taxon>
        <taxon>Orbiliomycetes</taxon>
        <taxon>Orbiliales</taxon>
        <taxon>Orbiliaceae</taxon>
        <taxon>Arthrobotrys</taxon>
    </lineage>
</organism>
<keyword evidence="7" id="KW-1185">Reference proteome</keyword>
<evidence type="ECO:0000256" key="1">
    <source>
        <dbReference type="ARBA" id="ARBA00022737"/>
    </source>
</evidence>
<dbReference type="Gene3D" id="1.25.40.20">
    <property type="entry name" value="Ankyrin repeat-containing domain"/>
    <property type="match status" value="2"/>
</dbReference>
<evidence type="ECO:0000256" key="2">
    <source>
        <dbReference type="ARBA" id="ARBA00023043"/>
    </source>
</evidence>
<feature type="repeat" description="ANK" evidence="3">
    <location>
        <begin position="820"/>
        <end position="852"/>
    </location>
</feature>
<dbReference type="Gene3D" id="3.40.50.300">
    <property type="entry name" value="P-loop containing nucleotide triphosphate hydrolases"/>
    <property type="match status" value="1"/>
</dbReference>
<feature type="repeat" description="ANK" evidence="3">
    <location>
        <begin position="754"/>
        <end position="786"/>
    </location>
</feature>
<dbReference type="InterPro" id="IPR056884">
    <property type="entry name" value="NPHP3-like_N"/>
</dbReference>
<feature type="repeat" description="ANK" evidence="3">
    <location>
        <begin position="987"/>
        <end position="1013"/>
    </location>
</feature>
<feature type="repeat" description="ANK" evidence="3">
    <location>
        <begin position="921"/>
        <end position="953"/>
    </location>
</feature>
<accession>A0AAN8NQY6</accession>
<evidence type="ECO:0000259" key="5">
    <source>
        <dbReference type="Pfam" id="PF24883"/>
    </source>
</evidence>
<dbReference type="Pfam" id="PF12796">
    <property type="entry name" value="Ank_2"/>
    <property type="match status" value="4"/>
</dbReference>
<evidence type="ECO:0000313" key="6">
    <source>
        <dbReference type="EMBL" id="KAK6516458.1"/>
    </source>
</evidence>